<dbReference type="PROSITE" id="PS50835">
    <property type="entry name" value="IG_LIKE"/>
    <property type="match status" value="1"/>
</dbReference>
<comment type="caution">
    <text evidence="2">The sequence shown here is derived from an EMBL/GenBank/DDBJ whole genome shotgun (WGS) entry which is preliminary data.</text>
</comment>
<evidence type="ECO:0000313" key="2">
    <source>
        <dbReference type="EMBL" id="EAP74830.1"/>
    </source>
</evidence>
<evidence type="ECO:0000313" key="3">
    <source>
        <dbReference type="Proteomes" id="UP000005933"/>
    </source>
</evidence>
<organism evidence="2 3">
    <name type="scientific">Ralstonia solanacearum (strain UW551)</name>
    <dbReference type="NCBI Taxonomy" id="342110"/>
    <lineage>
        <taxon>Bacteria</taxon>
        <taxon>Pseudomonadati</taxon>
        <taxon>Pseudomonadota</taxon>
        <taxon>Betaproteobacteria</taxon>
        <taxon>Burkholderiales</taxon>
        <taxon>Burkholderiaceae</taxon>
        <taxon>Ralstonia</taxon>
        <taxon>Ralstonia solanacearum species complex</taxon>
    </lineage>
</organism>
<evidence type="ECO:0000259" key="1">
    <source>
        <dbReference type="PROSITE" id="PS50835"/>
    </source>
</evidence>
<dbReference type="Proteomes" id="UP000005933">
    <property type="component" value="Unassembled WGS sequence"/>
</dbReference>
<sequence length="135" mass="14447">MRSLPDVPVSVSLPDVPSMMADGCVLPSSDTFSSWPALAVLLRLVESVAWIVVLFSRLALMPSKPPPLSVIEPRNSLSLRLSSVPPSMAVIVIVDEAPMPRRPLLLTTLNCSPSSDASAESALNWFVDSRLATPP</sequence>
<name>A0AB33VJ54_RALSU</name>
<reference evidence="2 3" key="1">
    <citation type="journal article" date="2006" name="Mol. Plant Microbe Interact.">
        <title>Identification of open reading frames unique to a select agent: Ralstonia solanacearum race 3 biovar 2.</title>
        <authorList>
            <person name="Gabriel D.W."/>
            <person name="Allen C."/>
            <person name="Schell M."/>
            <person name="Denny T.P."/>
            <person name="Greenberg J.T."/>
            <person name="Duan Y.P."/>
            <person name="Flores-Cruz Z."/>
            <person name="Huang Q."/>
            <person name="Clifford J.M."/>
            <person name="Presting G."/>
            <person name="Gonzalez E.T."/>
            <person name="Reddy J."/>
            <person name="Elphinstone J."/>
            <person name="Swanson J."/>
            <person name="Yao J."/>
            <person name="Mulholland V."/>
            <person name="Liu L."/>
            <person name="Farmerie W."/>
            <person name="Patnaikuni M."/>
            <person name="Balogh B."/>
            <person name="Norman D."/>
            <person name="Alvarez A."/>
            <person name="Castillo J.A."/>
            <person name="Jones J."/>
            <person name="Saddler G."/>
            <person name="Walunas T."/>
            <person name="Zhukov A."/>
            <person name="Mikhailova N."/>
        </authorList>
    </citation>
    <scope>NUCLEOTIDE SEQUENCE [LARGE SCALE GENOMIC DNA]</scope>
    <source>
        <strain evidence="2 3">UW551</strain>
    </source>
</reference>
<dbReference type="EMBL" id="AAKL01000001">
    <property type="protein sequence ID" value="EAP74830.1"/>
    <property type="molecule type" value="Genomic_DNA"/>
</dbReference>
<gene>
    <name evidence="2" type="ORF">RRSL_04695</name>
</gene>
<dbReference type="AlphaFoldDB" id="A0AB33VJ54"/>
<protein>
    <recommendedName>
        <fullName evidence="1">Ig-like domain-containing protein</fullName>
    </recommendedName>
</protein>
<proteinExistence type="predicted"/>
<dbReference type="InterPro" id="IPR007110">
    <property type="entry name" value="Ig-like_dom"/>
</dbReference>
<accession>A0AB33VJ54</accession>
<feature type="domain" description="Ig-like" evidence="1">
    <location>
        <begin position="86"/>
        <end position="135"/>
    </location>
</feature>